<keyword evidence="1" id="KW-0328">Glycosyltransferase</keyword>
<evidence type="ECO:0000256" key="1">
    <source>
        <dbReference type="RuleBase" id="RU362114"/>
    </source>
</evidence>
<evidence type="ECO:0000259" key="4">
    <source>
        <dbReference type="PROSITE" id="PS51468"/>
    </source>
</evidence>
<dbReference type="InterPro" id="IPR012317">
    <property type="entry name" value="Poly(ADP-ribose)pol_cat_dom"/>
</dbReference>
<dbReference type="PhylomeDB" id="A7RPC2"/>
<dbReference type="PANTHER" id="PTHR46530:SF1">
    <property type="entry name" value="PROTEIN MONO-ADP-RIBOSYLTRANSFERASE PARP4"/>
    <property type="match status" value="1"/>
</dbReference>
<evidence type="ECO:0000313" key="5">
    <source>
        <dbReference type="EMBL" id="EDO46659.1"/>
    </source>
</evidence>
<dbReference type="eggNOG" id="KOG1037">
    <property type="taxonomic scope" value="Eukaryota"/>
</dbReference>
<dbReference type="Pfam" id="PF00644">
    <property type="entry name" value="PARP"/>
    <property type="match status" value="1"/>
</dbReference>
<evidence type="ECO:0000259" key="3">
    <source>
        <dbReference type="PROSITE" id="PS51059"/>
    </source>
</evidence>
<dbReference type="HOGENOM" id="CLU_001437_1_0_1"/>
<dbReference type="GO" id="GO:0003950">
    <property type="term" value="F:NAD+ poly-ADP-ribosyltransferase activity"/>
    <property type="evidence" value="ECO:0007669"/>
    <property type="project" value="UniProtKB-UniRule"/>
</dbReference>
<dbReference type="PROSITE" id="PS51059">
    <property type="entry name" value="PARP_CATALYTIC"/>
    <property type="match status" value="1"/>
</dbReference>
<dbReference type="EMBL" id="DS469525">
    <property type="protein sequence ID" value="EDO46659.1"/>
    <property type="molecule type" value="Genomic_DNA"/>
</dbReference>
<dbReference type="Gene3D" id="3.90.228.10">
    <property type="match status" value="1"/>
</dbReference>
<feature type="domain" description="PARP catalytic" evidence="3">
    <location>
        <begin position="137"/>
        <end position="341"/>
    </location>
</feature>
<dbReference type="AlphaFoldDB" id="A7RPC2"/>
<feature type="non-terminal residue" evidence="5">
    <location>
        <position position="930"/>
    </location>
</feature>
<evidence type="ECO:0000259" key="2">
    <source>
        <dbReference type="PROSITE" id="PS50234"/>
    </source>
</evidence>
<dbReference type="Gene3D" id="3.40.50.410">
    <property type="entry name" value="von Willebrand factor, type A domain"/>
    <property type="match status" value="1"/>
</dbReference>
<dbReference type="InterPro" id="IPR013694">
    <property type="entry name" value="VIT"/>
</dbReference>
<dbReference type="InParanoid" id="A7RPC2"/>
<dbReference type="PROSITE" id="PS51468">
    <property type="entry name" value="VIT"/>
    <property type="match status" value="1"/>
</dbReference>
<organism evidence="5 6">
    <name type="scientific">Nematostella vectensis</name>
    <name type="common">Starlet sea anemone</name>
    <dbReference type="NCBI Taxonomy" id="45351"/>
    <lineage>
        <taxon>Eukaryota</taxon>
        <taxon>Metazoa</taxon>
        <taxon>Cnidaria</taxon>
        <taxon>Anthozoa</taxon>
        <taxon>Hexacorallia</taxon>
        <taxon>Actiniaria</taxon>
        <taxon>Edwardsiidae</taxon>
        <taxon>Nematostella</taxon>
    </lineage>
</organism>
<dbReference type="SUPFAM" id="SSF47587">
    <property type="entry name" value="Domain of poly(ADP-ribose) polymerase"/>
    <property type="match status" value="1"/>
</dbReference>
<feature type="domain" description="VIT" evidence="4">
    <location>
        <begin position="390"/>
        <end position="518"/>
    </location>
</feature>
<dbReference type="InterPro" id="IPR031273">
    <property type="entry name" value="PARP4"/>
</dbReference>
<dbReference type="Pfam" id="PF13768">
    <property type="entry name" value="VWA_3"/>
    <property type="match status" value="1"/>
</dbReference>
<feature type="domain" description="VWFA" evidence="2">
    <location>
        <begin position="655"/>
        <end position="795"/>
    </location>
</feature>
<dbReference type="PANTHER" id="PTHR46530">
    <property type="entry name" value="PROTEIN MONO-ADP-RIBOSYLTRANSFERASE PARP4"/>
    <property type="match status" value="1"/>
</dbReference>
<reference evidence="5 6" key="1">
    <citation type="journal article" date="2007" name="Science">
        <title>Sea anemone genome reveals ancestral eumetazoan gene repertoire and genomic organization.</title>
        <authorList>
            <person name="Putnam N.H."/>
            <person name="Srivastava M."/>
            <person name="Hellsten U."/>
            <person name="Dirks B."/>
            <person name="Chapman J."/>
            <person name="Salamov A."/>
            <person name="Terry A."/>
            <person name="Shapiro H."/>
            <person name="Lindquist E."/>
            <person name="Kapitonov V.V."/>
            <person name="Jurka J."/>
            <person name="Genikhovich G."/>
            <person name="Grigoriev I.V."/>
            <person name="Lucas S.M."/>
            <person name="Steele R.E."/>
            <person name="Finnerty J.R."/>
            <person name="Technau U."/>
            <person name="Martindale M.Q."/>
            <person name="Rokhsar D.S."/>
        </authorList>
    </citation>
    <scope>NUCLEOTIDE SEQUENCE [LARGE SCALE GENOMIC DNA]</scope>
    <source>
        <strain evidence="6">CH2 X CH6</strain>
    </source>
</reference>
<dbReference type="InterPro" id="IPR036616">
    <property type="entry name" value="Poly(ADP-ribose)pol_reg_dom_sf"/>
</dbReference>
<sequence length="930" mass="104378">MDTRSSGEGESVSQEVASLVDYLWTEAIGCLNSTLSVPLESIKLQKVQEAEAILMSLKKEDNNIQPDQITMIEEFDNTQNKEKISKLWEEFDSLIPHQIKIKDSTVNKGLIAEKQNLCQLIRDMVTISEATNMSTVSSHLAKYKALRCHIEALHPEEAEYKAIKELAIEEQTGSNDIIVLNVFSLHRPVEDINYRHGLGRQKLLFHASRVRNFVGILSRGLLLPTIVVDDFGGQRSDAGMLGHGIYFADRASTSAKYSSPGMLGSRFMLVNKVALGKSKEYRKFTKDLTRPPDGYNSVIGVKATETQPSDFKDDEFVVYDTKQQQMRYLVEFALPEDDIIARDNVSVDSGFVEEPLDNEVYRFISNEVFFYADEIEVDLSDVMSIPDPLLKVEAGLKGTADKPVPLKAVHIRAKLLDLAAQVVVMQAYCNNSDVPIEAKYVFPLDDMAAVCGFEAFINGKHIIGEVKEKEQARKEYREAISAGHGAYLMDEETPDVFTVNVGNLPPAASVLIKITYVAELTVEGELICFRLPGSVAPWQRTQAHDDVTQTDVDTICVDEENQSNTSVQVSVEMPFEIRAILCPGHDVKVKRTSTKAVVEMAPGGTLGSGFQLQIQLAEIHVPRMWVERHDTEADSQACMLAFYPEFESGPPHHVEVIFVLDASCSMKGKALQEAKKLTLMCLSLMEEEWAFNIVVFGSNYSELFTQSQKKDKETVARAAKFVKSVKAVKGSTDLWRVLRSLYLLRCNSTADYPSNVFLFTDGHVTEESTTLAYIRDIRPTCNRHFLRSMARVGAGAYELFDSKVKSKWERKVESQLSKARQPVLTSVKVAWQQHDSYAKPPVQAPHDIVSLFNGSRQVVYGLVDNCTQVLHQLTARAIIRDWEEGSLDPNHTKHEMAKRDMKDFIISLSKRFSIVSQFTSFVAIEHRKKV</sequence>
<dbReference type="EC" id="2.4.2.-" evidence="1"/>
<dbReference type="PROSITE" id="PS50234">
    <property type="entry name" value="VWFA"/>
    <property type="match status" value="1"/>
</dbReference>
<dbReference type="InterPro" id="IPR002035">
    <property type="entry name" value="VWF_A"/>
</dbReference>
<dbReference type="SUPFAM" id="SSF56399">
    <property type="entry name" value="ADP-ribosylation"/>
    <property type="match status" value="1"/>
</dbReference>
<dbReference type="OMA" id="PHKGTMP"/>
<dbReference type="Proteomes" id="UP000001593">
    <property type="component" value="Unassembled WGS sequence"/>
</dbReference>
<proteinExistence type="predicted"/>
<evidence type="ECO:0000313" key="6">
    <source>
        <dbReference type="Proteomes" id="UP000001593"/>
    </source>
</evidence>
<dbReference type="STRING" id="45351.A7RPC2"/>
<keyword evidence="1" id="KW-0520">NAD</keyword>
<keyword evidence="6" id="KW-1185">Reference proteome</keyword>
<keyword evidence="1" id="KW-0808">Transferase</keyword>
<dbReference type="InterPro" id="IPR036465">
    <property type="entry name" value="vWFA_dom_sf"/>
</dbReference>
<gene>
    <name evidence="5" type="ORF">NEMVEDRAFT_v1g88877</name>
</gene>
<dbReference type="SUPFAM" id="SSF53300">
    <property type="entry name" value="vWA-like"/>
    <property type="match status" value="1"/>
</dbReference>
<dbReference type="SMART" id="SM00609">
    <property type="entry name" value="VIT"/>
    <property type="match status" value="1"/>
</dbReference>
<dbReference type="Pfam" id="PF08487">
    <property type="entry name" value="VIT"/>
    <property type="match status" value="1"/>
</dbReference>
<protein>
    <recommendedName>
        <fullName evidence="1">Poly [ADP-ribose] polymerase</fullName>
        <shortName evidence="1">PARP</shortName>
        <ecNumber evidence="1">2.4.2.-</ecNumber>
    </recommendedName>
</protein>
<name>A7RPC2_NEMVE</name>
<accession>A7RPC2</accession>